<dbReference type="PANTHER" id="PTHR46382:SF1">
    <property type="entry name" value="PHOSPHATIDATE CYTIDYLYLTRANSFERASE"/>
    <property type="match status" value="1"/>
</dbReference>
<comment type="caution">
    <text evidence="20">The sequence shown here is derived from an EMBL/GenBank/DDBJ whole genome shotgun (WGS) entry which is preliminary data.</text>
</comment>
<organism evidence="20 21">
    <name type="scientific">Metamycoplasma neophronis</name>
    <dbReference type="NCBI Taxonomy" id="872983"/>
    <lineage>
        <taxon>Bacteria</taxon>
        <taxon>Bacillati</taxon>
        <taxon>Mycoplasmatota</taxon>
        <taxon>Mycoplasmoidales</taxon>
        <taxon>Metamycoplasmataceae</taxon>
        <taxon>Metamycoplasma</taxon>
    </lineage>
</organism>
<dbReference type="GO" id="GO:0016779">
    <property type="term" value="F:nucleotidyltransferase activity"/>
    <property type="evidence" value="ECO:0007669"/>
    <property type="project" value="UniProtKB-KW"/>
</dbReference>
<keyword evidence="17" id="KW-1208">Phospholipid metabolism</keyword>
<feature type="transmembrane region" description="Helical" evidence="19">
    <location>
        <begin position="180"/>
        <end position="201"/>
    </location>
</feature>
<dbReference type="EMBL" id="VHHP01000001">
    <property type="protein sequence ID" value="TPR54746.1"/>
    <property type="molecule type" value="Genomic_DNA"/>
</dbReference>
<feature type="transmembrane region" description="Helical" evidence="19">
    <location>
        <begin position="122"/>
        <end position="140"/>
    </location>
</feature>
<evidence type="ECO:0000256" key="7">
    <source>
        <dbReference type="ARBA" id="ARBA00019373"/>
    </source>
</evidence>
<keyword evidence="15 19" id="KW-0472">Membrane</keyword>
<evidence type="ECO:0000256" key="11">
    <source>
        <dbReference type="ARBA" id="ARBA00022692"/>
    </source>
</evidence>
<keyword evidence="8" id="KW-1003">Cell membrane</keyword>
<feature type="transmembrane region" description="Helical" evidence="19">
    <location>
        <begin position="152"/>
        <end position="174"/>
    </location>
</feature>
<dbReference type="Pfam" id="PF01148">
    <property type="entry name" value="CTP_transf_1"/>
    <property type="match status" value="1"/>
</dbReference>
<keyword evidence="21" id="KW-1185">Reference proteome</keyword>
<evidence type="ECO:0000256" key="18">
    <source>
        <dbReference type="RuleBase" id="RU003938"/>
    </source>
</evidence>
<keyword evidence="11 18" id="KW-0812">Transmembrane</keyword>
<comment type="subcellular location">
    <subcellularLocation>
        <location evidence="2">Cell membrane</location>
        <topology evidence="2">Multi-pass membrane protein</topology>
    </subcellularLocation>
</comment>
<keyword evidence="9" id="KW-0444">Lipid biosynthesis</keyword>
<proteinExistence type="inferred from homology"/>
<feature type="transmembrane region" description="Helical" evidence="19">
    <location>
        <begin position="222"/>
        <end position="241"/>
    </location>
</feature>
<evidence type="ECO:0000256" key="8">
    <source>
        <dbReference type="ARBA" id="ARBA00022475"/>
    </source>
</evidence>
<keyword evidence="16" id="KW-0594">Phospholipid biosynthesis</keyword>
<evidence type="ECO:0000256" key="5">
    <source>
        <dbReference type="ARBA" id="ARBA00010185"/>
    </source>
</evidence>
<sequence>MKNVKLRAKSAAILFAIIIPFFFITYFAKVPGKVIGLAFFMFFAAWATYEVISHNKLSRWMNILIVFSTVIIWAFPLDFYVAETAGIKNQFWNTQQTGIDIYTLTKMITNVMYFGIDRITHFRALGLSIIFILITLVFLINCRIYKTAKSLFINYFISLFALIFIPAFLKIMFMFNVGNIYFIFCIFFIPIVVDTTAYFAGRLLGHKIFKIGLAPHISPKKTWEGAIIAYLFGALFVFITMYLGKLTNNIKFTLLFNWKQLIAAVLILPAISQIGDLWFSGIKRLYDIKDFSDLIPGHGGLMDRFDSVSFVAVTTSMILLIK</sequence>
<dbReference type="Proteomes" id="UP000316851">
    <property type="component" value="Unassembled WGS sequence"/>
</dbReference>
<evidence type="ECO:0000256" key="4">
    <source>
        <dbReference type="ARBA" id="ARBA00005189"/>
    </source>
</evidence>
<comment type="catalytic activity">
    <reaction evidence="1 18">
        <text>a 1,2-diacyl-sn-glycero-3-phosphate + CTP + H(+) = a CDP-1,2-diacyl-sn-glycerol + diphosphate</text>
        <dbReference type="Rhea" id="RHEA:16229"/>
        <dbReference type="ChEBI" id="CHEBI:15378"/>
        <dbReference type="ChEBI" id="CHEBI:33019"/>
        <dbReference type="ChEBI" id="CHEBI:37563"/>
        <dbReference type="ChEBI" id="CHEBI:58332"/>
        <dbReference type="ChEBI" id="CHEBI:58608"/>
        <dbReference type="EC" id="2.7.7.41"/>
    </reaction>
</comment>
<evidence type="ECO:0000313" key="20">
    <source>
        <dbReference type="EMBL" id="TPR54746.1"/>
    </source>
</evidence>
<comment type="similarity">
    <text evidence="5 18">Belongs to the CDS family.</text>
</comment>
<evidence type="ECO:0000313" key="21">
    <source>
        <dbReference type="Proteomes" id="UP000316851"/>
    </source>
</evidence>
<gene>
    <name evidence="20" type="ORF">FJR74_00535</name>
</gene>
<keyword evidence="10 18" id="KW-0808">Transferase</keyword>
<feature type="transmembrane region" description="Helical" evidence="19">
    <location>
        <begin position="64"/>
        <end position="82"/>
    </location>
</feature>
<keyword evidence="13 19" id="KW-1133">Transmembrane helix</keyword>
<dbReference type="InterPro" id="IPR000374">
    <property type="entry name" value="PC_trans"/>
</dbReference>
<evidence type="ECO:0000256" key="10">
    <source>
        <dbReference type="ARBA" id="ARBA00022679"/>
    </source>
</evidence>
<comment type="pathway">
    <text evidence="3 18">Phospholipid metabolism; CDP-diacylglycerol biosynthesis; CDP-diacylglycerol from sn-glycerol 3-phosphate: step 3/3.</text>
</comment>
<evidence type="ECO:0000256" key="12">
    <source>
        <dbReference type="ARBA" id="ARBA00022695"/>
    </source>
</evidence>
<evidence type="ECO:0000256" key="17">
    <source>
        <dbReference type="ARBA" id="ARBA00023264"/>
    </source>
</evidence>
<dbReference type="RefSeq" id="WP_140914599.1">
    <property type="nucleotide sequence ID" value="NZ_VHHP01000001.1"/>
</dbReference>
<evidence type="ECO:0000256" key="15">
    <source>
        <dbReference type="ARBA" id="ARBA00023136"/>
    </source>
</evidence>
<reference evidence="20" key="1">
    <citation type="submission" date="2019-06" db="EMBL/GenBank/DDBJ databases">
        <title>Mycoplasma neophronis type strain whole genome sequence.</title>
        <authorList>
            <person name="Spergser J."/>
        </authorList>
    </citation>
    <scope>NUCLEOTIDE SEQUENCE [LARGE SCALE GENOMIC DNA]</scope>
    <source>
        <strain evidence="20">DSM 24097</strain>
    </source>
</reference>
<name>A0ABY2Z2Y5_9BACT</name>
<evidence type="ECO:0000256" key="9">
    <source>
        <dbReference type="ARBA" id="ARBA00022516"/>
    </source>
</evidence>
<evidence type="ECO:0000256" key="19">
    <source>
        <dbReference type="SAM" id="Phobius"/>
    </source>
</evidence>
<evidence type="ECO:0000256" key="1">
    <source>
        <dbReference type="ARBA" id="ARBA00001698"/>
    </source>
</evidence>
<keyword evidence="12 18" id="KW-0548">Nucleotidyltransferase</keyword>
<feature type="transmembrane region" description="Helical" evidence="19">
    <location>
        <begin position="34"/>
        <end position="52"/>
    </location>
</feature>
<accession>A0ABY2Z2Y5</accession>
<feature type="transmembrane region" description="Helical" evidence="19">
    <location>
        <begin position="261"/>
        <end position="279"/>
    </location>
</feature>
<comment type="pathway">
    <text evidence="4">Lipid metabolism.</text>
</comment>
<keyword evidence="14" id="KW-0443">Lipid metabolism</keyword>
<dbReference type="EC" id="2.7.7.41" evidence="6 18"/>
<protein>
    <recommendedName>
        <fullName evidence="7 18">Phosphatidate cytidylyltransferase</fullName>
        <ecNumber evidence="6 18">2.7.7.41</ecNumber>
    </recommendedName>
</protein>
<dbReference type="PROSITE" id="PS01315">
    <property type="entry name" value="CDS"/>
    <property type="match status" value="1"/>
</dbReference>
<dbReference type="PANTHER" id="PTHR46382">
    <property type="entry name" value="PHOSPHATIDATE CYTIDYLYLTRANSFERASE"/>
    <property type="match status" value="1"/>
</dbReference>
<evidence type="ECO:0000256" key="14">
    <source>
        <dbReference type="ARBA" id="ARBA00023098"/>
    </source>
</evidence>
<feature type="transmembrane region" description="Helical" evidence="19">
    <location>
        <begin position="12"/>
        <end position="28"/>
    </location>
</feature>
<evidence type="ECO:0000256" key="2">
    <source>
        <dbReference type="ARBA" id="ARBA00004651"/>
    </source>
</evidence>
<evidence type="ECO:0000256" key="3">
    <source>
        <dbReference type="ARBA" id="ARBA00005119"/>
    </source>
</evidence>
<evidence type="ECO:0000256" key="6">
    <source>
        <dbReference type="ARBA" id="ARBA00012487"/>
    </source>
</evidence>
<evidence type="ECO:0000256" key="16">
    <source>
        <dbReference type="ARBA" id="ARBA00023209"/>
    </source>
</evidence>
<evidence type="ECO:0000256" key="13">
    <source>
        <dbReference type="ARBA" id="ARBA00022989"/>
    </source>
</evidence>